<evidence type="ECO:0000313" key="2">
    <source>
        <dbReference type="EMBL" id="KAJ4460187.1"/>
    </source>
</evidence>
<dbReference type="Proteomes" id="UP001141327">
    <property type="component" value="Unassembled WGS sequence"/>
</dbReference>
<proteinExistence type="predicted"/>
<feature type="compositionally biased region" description="Basic and acidic residues" evidence="1">
    <location>
        <begin position="43"/>
        <end position="64"/>
    </location>
</feature>
<accession>A0ABQ8UR55</accession>
<reference evidence="2" key="1">
    <citation type="journal article" date="2022" name="bioRxiv">
        <title>Genomics of Preaxostyla Flagellates Illuminates Evolutionary Transitions and the Path Towards Mitochondrial Loss.</title>
        <authorList>
            <person name="Novak L.V.F."/>
            <person name="Treitli S.C."/>
            <person name="Pyrih J."/>
            <person name="Halakuc P."/>
            <person name="Pipaliya S.V."/>
            <person name="Vacek V."/>
            <person name="Brzon O."/>
            <person name="Soukal P."/>
            <person name="Eme L."/>
            <person name="Dacks J.B."/>
            <person name="Karnkowska A."/>
            <person name="Elias M."/>
            <person name="Hampl V."/>
        </authorList>
    </citation>
    <scope>NUCLEOTIDE SEQUENCE</scope>
    <source>
        <strain evidence="2">RCP-MX</strain>
    </source>
</reference>
<organism evidence="2 3">
    <name type="scientific">Paratrimastix pyriformis</name>
    <dbReference type="NCBI Taxonomy" id="342808"/>
    <lineage>
        <taxon>Eukaryota</taxon>
        <taxon>Metamonada</taxon>
        <taxon>Preaxostyla</taxon>
        <taxon>Paratrimastigidae</taxon>
        <taxon>Paratrimastix</taxon>
    </lineage>
</organism>
<keyword evidence="3" id="KW-1185">Reference proteome</keyword>
<feature type="compositionally biased region" description="Low complexity" evidence="1">
    <location>
        <begin position="76"/>
        <end position="119"/>
    </location>
</feature>
<gene>
    <name evidence="2" type="ORF">PAPYR_3576</name>
</gene>
<name>A0ABQ8UR55_9EUKA</name>
<feature type="compositionally biased region" description="Basic and acidic residues" evidence="1">
    <location>
        <begin position="17"/>
        <end position="33"/>
    </location>
</feature>
<protein>
    <submittedName>
        <fullName evidence="2">Uncharacterized protein</fullName>
    </submittedName>
</protein>
<evidence type="ECO:0000256" key="1">
    <source>
        <dbReference type="SAM" id="MobiDB-lite"/>
    </source>
</evidence>
<comment type="caution">
    <text evidence="2">The sequence shown here is derived from an EMBL/GenBank/DDBJ whole genome shotgun (WGS) entry which is preliminary data.</text>
</comment>
<sequence length="370" mass="40024">MEPKKHERSEDEENTEEEKVKKPRDSEEEREGASSDDSSPSEDEGKKDHEKDDKEDKENEKTEGDSLAQPSTTSEPPAAATVITTPTAATTATSTTTTTTATDTTPTTTKTPATTTTAPVPSGPVDPAQQWSRSWQEYTANWEKYCKDYYAQHKCYPAAPWASGAAAGAPPAGVMGYPAGAPTQAARPPQPGYPAGMYGGYYPSPYPYPYPGQPAPPGAAPLPVMDASNPQIAALYGGKRRPATPSSTGPVQPAITDLVFSIHYKPNEQGKWCLEIAEKALHAQFPMCEVVRKHGYEARVICAITLLSVNGRTFNSKVWVREHDIANYFMGNPQTVTADIMRAAQDAVQSLAAAPTDDDEYKFFSQLLSQ</sequence>
<feature type="region of interest" description="Disordered" evidence="1">
    <location>
        <begin position="1"/>
        <end position="130"/>
    </location>
</feature>
<dbReference type="EMBL" id="JAPMOS010000014">
    <property type="protein sequence ID" value="KAJ4460187.1"/>
    <property type="molecule type" value="Genomic_DNA"/>
</dbReference>
<evidence type="ECO:0000313" key="3">
    <source>
        <dbReference type="Proteomes" id="UP001141327"/>
    </source>
</evidence>